<dbReference type="PANTHER" id="PTHR11533">
    <property type="entry name" value="PROTEASE M1 ZINC METALLOPROTEASE"/>
    <property type="match status" value="1"/>
</dbReference>
<comment type="similarity">
    <text evidence="2 13">Belongs to the peptidase M1 family.</text>
</comment>
<evidence type="ECO:0000256" key="12">
    <source>
        <dbReference type="PIRSR" id="PIRSR634016-4"/>
    </source>
</evidence>
<dbReference type="GO" id="GO:0016020">
    <property type="term" value="C:membrane"/>
    <property type="evidence" value="ECO:0007669"/>
    <property type="project" value="TreeGrafter"/>
</dbReference>
<dbReference type="InterPro" id="IPR042097">
    <property type="entry name" value="Aminopeptidase_N-like_N_sf"/>
</dbReference>
<dbReference type="GO" id="GO:0008270">
    <property type="term" value="F:zinc ion binding"/>
    <property type="evidence" value="ECO:0007669"/>
    <property type="project" value="UniProtKB-UniRule"/>
</dbReference>
<dbReference type="GO" id="GO:0042277">
    <property type="term" value="F:peptide binding"/>
    <property type="evidence" value="ECO:0007669"/>
    <property type="project" value="TreeGrafter"/>
</dbReference>
<dbReference type="Pfam" id="PF01433">
    <property type="entry name" value="Peptidase_M1"/>
    <property type="match status" value="1"/>
</dbReference>
<dbReference type="Pfam" id="PF17900">
    <property type="entry name" value="Peptidase_M1_N"/>
    <property type="match status" value="1"/>
</dbReference>
<feature type="signal peptide" evidence="14">
    <location>
        <begin position="1"/>
        <end position="22"/>
    </location>
</feature>
<dbReference type="InterPro" id="IPR014782">
    <property type="entry name" value="Peptidase_M1_dom"/>
</dbReference>
<dbReference type="PANTHER" id="PTHR11533:SF174">
    <property type="entry name" value="PUROMYCIN-SENSITIVE AMINOPEPTIDASE-RELATED"/>
    <property type="match status" value="1"/>
</dbReference>
<keyword evidence="6 13" id="KW-0378">Hydrolase</keyword>
<evidence type="ECO:0000259" key="17">
    <source>
        <dbReference type="Pfam" id="PF17900"/>
    </source>
</evidence>
<dbReference type="EC" id="3.4.11.-" evidence="13"/>
<dbReference type="InterPro" id="IPR050344">
    <property type="entry name" value="Peptidase_M1_aminopeptidases"/>
</dbReference>
<dbReference type="RefSeq" id="WP_137265973.1">
    <property type="nucleotide sequence ID" value="NZ_SZUA01000001.1"/>
</dbReference>
<dbReference type="Gene3D" id="1.25.50.20">
    <property type="match status" value="1"/>
</dbReference>
<proteinExistence type="inferred from homology"/>
<keyword evidence="4 13" id="KW-0645">Protease</keyword>
<feature type="binding site" evidence="10">
    <location>
        <begin position="297"/>
        <end position="301"/>
    </location>
    <ligand>
        <name>substrate</name>
    </ligand>
</feature>
<reference evidence="18 19" key="1">
    <citation type="submission" date="2019-04" db="EMBL/GenBank/DDBJ databases">
        <title>Reference strain of H23.</title>
        <authorList>
            <person name="Luo X."/>
        </authorList>
    </citation>
    <scope>NUCLEOTIDE SEQUENCE [LARGE SCALE GENOMIC DNA]</scope>
    <source>
        <strain evidence="18 19">H23</strain>
    </source>
</reference>
<evidence type="ECO:0000256" key="4">
    <source>
        <dbReference type="ARBA" id="ARBA00022670"/>
    </source>
</evidence>
<evidence type="ECO:0000256" key="13">
    <source>
        <dbReference type="RuleBase" id="RU364040"/>
    </source>
</evidence>
<evidence type="ECO:0000256" key="6">
    <source>
        <dbReference type="ARBA" id="ARBA00022801"/>
    </source>
</evidence>
<gene>
    <name evidence="18" type="ORF">FCE95_05665</name>
</gene>
<evidence type="ECO:0000256" key="1">
    <source>
        <dbReference type="ARBA" id="ARBA00000098"/>
    </source>
</evidence>
<sequence length="882" mass="95479">MRRILVSAIALALAAASATAVAADAPPASAARQATTQLPRDVRPTHYELAFVPHAESLSFDGQATITLDVLQATDKIVLNAVDMTFKSAKLTPASGAALEPKVSVDAQAQTATFAFAQALKPGSYKLALDYSGKIGTQANGLFAIDYENKEGKKRALYTQFENSDARKFIPSWDEPNYKATFDLTATVPSAQMAVSNMPAAQTSDAGNGLKRVRFERSPKMSTYLLFFGLGEFDRTTDKAGATEVGVVTQKGLSSQAQFALEASKVVLNEYNDYFGTPYPLPKLDNVASPGRSQFFGAMENWGAIYTFEYAMLLDPSISTSADKQSVFSIAAHEIAHQWFGDLVTMSWWDDLWLNEGFASWMAARTMEKLHPEWNTKLYSVGAREAAMSRDAVETTHPVVQHVETVEQASQAFDAITYSKGEAVIRMLEGYVGPDAWREGVRRYMKAHAYGNTVSDDLWREIQAAAGKPILDIAHDFTLQPGVPLIKVDSAQCAGGKTTLKLSQGEFTKDRPNKQPLSWRVPVIAQAAGGEPVRAMVTGGKAEMTVPGCGAVVVNAGQSGYYRTLYAPEQFVAIRDGFAKLAPIDQLGLINDTWALGMAGLQPASNFLDLAKATPADADPQLWADIADSLGSLDNYYRGDKARQAAFRKFAIATLAPAFERIGWEARPNEGDPTTILRSQLIGTLGALGDEKVLAEARRRYASLEKDPNAVPAELKKTVLGVVASHADAATWDKLHAAAKAEKTPLIKDQLYSLLSASDDEALAKRALDLALTDEPGATNSAGMIAIVAFRHPDQAFDYAVAHLPQVDKLVDSTSRAGWYPALGNSSFDPAMIGKLRSFADAHIAAGSRRATETSIANIQYRTKVREQRLPEIDAWLKKNGA</sequence>
<dbReference type="GO" id="GO:0006508">
    <property type="term" value="P:proteolysis"/>
    <property type="evidence" value="ECO:0007669"/>
    <property type="project" value="UniProtKB-KW"/>
</dbReference>
<dbReference type="InterPro" id="IPR001930">
    <property type="entry name" value="Peptidase_M1"/>
</dbReference>
<dbReference type="GO" id="GO:0070006">
    <property type="term" value="F:metalloaminopeptidase activity"/>
    <property type="evidence" value="ECO:0007669"/>
    <property type="project" value="TreeGrafter"/>
</dbReference>
<feature type="chain" id="PRO_5020328330" description="Aminopeptidase" evidence="14">
    <location>
        <begin position="23"/>
        <end position="882"/>
    </location>
</feature>
<feature type="binding site" evidence="11">
    <location>
        <position position="356"/>
    </location>
    <ligand>
        <name>Zn(2+)</name>
        <dbReference type="ChEBI" id="CHEBI:29105"/>
        <note>catalytic</note>
    </ligand>
</feature>
<evidence type="ECO:0000313" key="19">
    <source>
        <dbReference type="Proteomes" id="UP000308707"/>
    </source>
</evidence>
<evidence type="ECO:0000256" key="14">
    <source>
        <dbReference type="SAM" id="SignalP"/>
    </source>
</evidence>
<feature type="binding site" evidence="10">
    <location>
        <position position="162"/>
    </location>
    <ligand>
        <name>substrate</name>
    </ligand>
</feature>
<dbReference type="GO" id="GO:0005615">
    <property type="term" value="C:extracellular space"/>
    <property type="evidence" value="ECO:0007669"/>
    <property type="project" value="TreeGrafter"/>
</dbReference>
<keyword evidence="14" id="KW-0732">Signal</keyword>
<evidence type="ECO:0000256" key="5">
    <source>
        <dbReference type="ARBA" id="ARBA00022723"/>
    </source>
</evidence>
<dbReference type="CDD" id="cd09601">
    <property type="entry name" value="M1_APN-Q_like"/>
    <property type="match status" value="1"/>
</dbReference>
<comment type="catalytic activity">
    <reaction evidence="1">
        <text>Release of an N-terminal amino acid, Xaa-|-Yaa- from a peptide, amide or arylamide. Xaa is preferably Ala, but may be most amino acids including Pro (slow action). When a terminal hydrophobic residue is followed by a prolyl residue, the two may be released as an intact Xaa-Pro dipeptide.</text>
        <dbReference type="EC" id="3.4.11.2"/>
    </reaction>
</comment>
<dbReference type="InterPro" id="IPR027268">
    <property type="entry name" value="Peptidase_M4/M1_CTD_sf"/>
</dbReference>
<keyword evidence="8 13" id="KW-0482">Metalloprotease</keyword>
<comment type="caution">
    <text evidence="18">The sequence shown here is derived from an EMBL/GenBank/DDBJ whole genome shotgun (WGS) entry which is preliminary data.</text>
</comment>
<feature type="binding site" evidence="11">
    <location>
        <position position="337"/>
    </location>
    <ligand>
        <name>Zn(2+)</name>
        <dbReference type="ChEBI" id="CHEBI:29105"/>
        <note>catalytic</note>
    </ligand>
</feature>
<evidence type="ECO:0000256" key="11">
    <source>
        <dbReference type="PIRSR" id="PIRSR634016-3"/>
    </source>
</evidence>
<organism evidence="18 19">
    <name type="scientific">Luteimonas gilva</name>
    <dbReference type="NCBI Taxonomy" id="2572684"/>
    <lineage>
        <taxon>Bacteria</taxon>
        <taxon>Pseudomonadati</taxon>
        <taxon>Pseudomonadota</taxon>
        <taxon>Gammaproteobacteria</taxon>
        <taxon>Lysobacterales</taxon>
        <taxon>Lysobacteraceae</taxon>
        <taxon>Luteimonas</taxon>
    </lineage>
</organism>
<dbReference type="GO" id="GO:0043171">
    <property type="term" value="P:peptide catabolic process"/>
    <property type="evidence" value="ECO:0007669"/>
    <property type="project" value="TreeGrafter"/>
</dbReference>
<dbReference type="GO" id="GO:0005737">
    <property type="term" value="C:cytoplasm"/>
    <property type="evidence" value="ECO:0007669"/>
    <property type="project" value="TreeGrafter"/>
</dbReference>
<accession>A0A4U5JZP1</accession>
<feature type="binding site" evidence="11">
    <location>
        <position position="333"/>
    </location>
    <ligand>
        <name>Zn(2+)</name>
        <dbReference type="ChEBI" id="CHEBI:29105"/>
        <note>catalytic</note>
    </ligand>
</feature>
<comment type="cofactor">
    <cofactor evidence="11 13">
        <name>Zn(2+)</name>
        <dbReference type="ChEBI" id="CHEBI:29105"/>
    </cofactor>
    <text evidence="11 13">Binds 1 zinc ion per subunit.</text>
</comment>
<evidence type="ECO:0000256" key="9">
    <source>
        <dbReference type="PIRSR" id="PIRSR634016-1"/>
    </source>
</evidence>
<dbReference type="AlphaFoldDB" id="A0A4U5JZP1"/>
<feature type="domain" description="ERAP1-like C-terminal" evidence="16">
    <location>
        <begin position="552"/>
        <end position="860"/>
    </location>
</feature>
<evidence type="ECO:0000256" key="8">
    <source>
        <dbReference type="ARBA" id="ARBA00023049"/>
    </source>
</evidence>
<feature type="active site" description="Proton acceptor" evidence="9">
    <location>
        <position position="334"/>
    </location>
</feature>
<feature type="binding site" evidence="10">
    <location>
        <position position="816"/>
    </location>
    <ligand>
        <name>substrate</name>
    </ligand>
</feature>
<dbReference type="InterPro" id="IPR034016">
    <property type="entry name" value="M1_APN-typ"/>
</dbReference>
<dbReference type="FunFam" id="1.10.390.10:FF:000006">
    <property type="entry name" value="Puromycin-sensitive aminopeptidase"/>
    <property type="match status" value="1"/>
</dbReference>
<dbReference type="SUPFAM" id="SSF55486">
    <property type="entry name" value="Metalloproteases ('zincins'), catalytic domain"/>
    <property type="match status" value="1"/>
</dbReference>
<dbReference type="InterPro" id="IPR045357">
    <property type="entry name" value="Aminopeptidase_N-like_N"/>
</dbReference>
<evidence type="ECO:0000256" key="7">
    <source>
        <dbReference type="ARBA" id="ARBA00022833"/>
    </source>
</evidence>
<protein>
    <recommendedName>
        <fullName evidence="13">Aminopeptidase</fullName>
        <ecNumber evidence="13">3.4.11.-</ecNumber>
    </recommendedName>
</protein>
<evidence type="ECO:0000256" key="3">
    <source>
        <dbReference type="ARBA" id="ARBA00022438"/>
    </source>
</evidence>
<evidence type="ECO:0000256" key="2">
    <source>
        <dbReference type="ARBA" id="ARBA00010136"/>
    </source>
</evidence>
<keyword evidence="3 13" id="KW-0031">Aminopeptidase</keyword>
<evidence type="ECO:0000256" key="10">
    <source>
        <dbReference type="PIRSR" id="PIRSR634016-2"/>
    </source>
</evidence>
<feature type="domain" description="Peptidase M1 membrane alanine aminopeptidase" evidence="15">
    <location>
        <begin position="259"/>
        <end position="475"/>
    </location>
</feature>
<dbReference type="InterPro" id="IPR024571">
    <property type="entry name" value="ERAP1-like_C_dom"/>
</dbReference>
<evidence type="ECO:0000313" key="18">
    <source>
        <dbReference type="EMBL" id="TKR33767.1"/>
    </source>
</evidence>
<keyword evidence="19" id="KW-1185">Reference proteome</keyword>
<dbReference type="EMBL" id="SZUA01000001">
    <property type="protein sequence ID" value="TKR33767.1"/>
    <property type="molecule type" value="Genomic_DNA"/>
</dbReference>
<name>A0A4U5JZP1_9GAMM</name>
<feature type="site" description="Transition state stabilizer" evidence="12">
    <location>
        <position position="418"/>
    </location>
</feature>
<dbReference type="Pfam" id="PF11838">
    <property type="entry name" value="ERAP1_C"/>
    <property type="match status" value="1"/>
</dbReference>
<evidence type="ECO:0000259" key="16">
    <source>
        <dbReference type="Pfam" id="PF11838"/>
    </source>
</evidence>
<dbReference type="OrthoDB" id="100605at2"/>
<dbReference type="GO" id="GO:0016285">
    <property type="term" value="F:alanyl aminopeptidase activity"/>
    <property type="evidence" value="ECO:0007669"/>
    <property type="project" value="UniProtKB-EC"/>
</dbReference>
<dbReference type="SUPFAM" id="SSF63737">
    <property type="entry name" value="Leukotriene A4 hydrolase N-terminal domain"/>
    <property type="match status" value="1"/>
</dbReference>
<dbReference type="Gene3D" id="1.10.390.10">
    <property type="entry name" value="Neutral Protease Domain 2"/>
    <property type="match status" value="1"/>
</dbReference>
<dbReference type="Gene3D" id="2.60.40.1910">
    <property type="match status" value="1"/>
</dbReference>
<feature type="domain" description="Aminopeptidase N-like N-terminal" evidence="17">
    <location>
        <begin position="44"/>
        <end position="225"/>
    </location>
</feature>
<dbReference type="Proteomes" id="UP000308707">
    <property type="component" value="Unassembled WGS sequence"/>
</dbReference>
<evidence type="ECO:0000259" key="15">
    <source>
        <dbReference type="Pfam" id="PF01433"/>
    </source>
</evidence>
<keyword evidence="5 11" id="KW-0479">Metal-binding</keyword>
<keyword evidence="7 11" id="KW-0862">Zinc</keyword>
<dbReference type="PRINTS" id="PR00756">
    <property type="entry name" value="ALADIPTASE"/>
</dbReference>
<dbReference type="Gene3D" id="2.60.40.1730">
    <property type="entry name" value="tricorn interacting facor f3 domain"/>
    <property type="match status" value="1"/>
</dbReference>